<feature type="chain" id="PRO_5046713500" evidence="2">
    <location>
        <begin position="19"/>
        <end position="190"/>
    </location>
</feature>
<reference evidence="4" key="1">
    <citation type="journal article" date="2019" name="Int. J. Syst. Evol. Microbiol.">
        <title>The Global Catalogue of Microorganisms (GCM) 10K type strain sequencing project: providing services to taxonomists for standard genome sequencing and annotation.</title>
        <authorList>
            <consortium name="The Broad Institute Genomics Platform"/>
            <consortium name="The Broad Institute Genome Sequencing Center for Infectious Disease"/>
            <person name="Wu L."/>
            <person name="Ma J."/>
        </authorList>
    </citation>
    <scope>NUCLEOTIDE SEQUENCE [LARGE SCALE GENOMIC DNA]</scope>
    <source>
        <strain evidence="4">CGMCC 4.7283</strain>
    </source>
</reference>
<keyword evidence="1" id="KW-1133">Transmembrane helix</keyword>
<keyword evidence="2" id="KW-0732">Signal</keyword>
<keyword evidence="1" id="KW-0472">Membrane</keyword>
<comment type="caution">
    <text evidence="3">The sequence shown here is derived from an EMBL/GenBank/DDBJ whole genome shotgun (WGS) entry which is preliminary data.</text>
</comment>
<keyword evidence="4" id="KW-1185">Reference proteome</keyword>
<organism evidence="3 4">
    <name type="scientific">Seohaeicola nanhaiensis</name>
    <dbReference type="NCBI Taxonomy" id="1387282"/>
    <lineage>
        <taxon>Bacteria</taxon>
        <taxon>Pseudomonadati</taxon>
        <taxon>Pseudomonadota</taxon>
        <taxon>Alphaproteobacteria</taxon>
        <taxon>Rhodobacterales</taxon>
        <taxon>Roseobacteraceae</taxon>
        <taxon>Seohaeicola</taxon>
    </lineage>
</organism>
<gene>
    <name evidence="3" type="ORF">ACFO5X_26095</name>
</gene>
<keyword evidence="1" id="KW-0812">Transmembrane</keyword>
<evidence type="ECO:0000313" key="4">
    <source>
        <dbReference type="Proteomes" id="UP001595973"/>
    </source>
</evidence>
<dbReference type="NCBIfam" id="TIGR03370">
    <property type="entry name" value="VPLPA-CTERM"/>
    <property type="match status" value="1"/>
</dbReference>
<protein>
    <submittedName>
        <fullName evidence="3">VPLPA-CTERM sorting domain-containing protein</fullName>
    </submittedName>
</protein>
<dbReference type="Proteomes" id="UP001595973">
    <property type="component" value="Unassembled WGS sequence"/>
</dbReference>
<feature type="transmembrane region" description="Helical" evidence="1">
    <location>
        <begin position="160"/>
        <end position="179"/>
    </location>
</feature>
<evidence type="ECO:0000313" key="3">
    <source>
        <dbReference type="EMBL" id="MFC4672047.1"/>
    </source>
</evidence>
<dbReference type="InterPro" id="IPR022472">
    <property type="entry name" value="VPLPA-CTERM"/>
</dbReference>
<dbReference type="RefSeq" id="WP_380723227.1">
    <property type="nucleotide sequence ID" value="NZ_JBHSGI010000034.1"/>
</dbReference>
<sequence>MKYIAALIALVLAASAQAAPITIEFQARLNKVVLFNYTAEPVTPGLTKTFFQDAVFSPGFDIMAMTDWQWRHVSLSYDPDNFTSLTCFIGELDCSMTPSYPPYVSSDGFYSYTNGGFFLIEYHPGYLKYLKDGPVGGYVNGEGFYARSADFFFETAPLPVPLPASALLLLAGVGTIALARRRHSKPKYCS</sequence>
<dbReference type="EMBL" id="JBHSGI010000034">
    <property type="protein sequence ID" value="MFC4672047.1"/>
    <property type="molecule type" value="Genomic_DNA"/>
</dbReference>
<name>A0ABV9KPE9_9RHOB</name>
<feature type="signal peptide" evidence="2">
    <location>
        <begin position="1"/>
        <end position="18"/>
    </location>
</feature>
<accession>A0ABV9KPE9</accession>
<evidence type="ECO:0000256" key="1">
    <source>
        <dbReference type="SAM" id="Phobius"/>
    </source>
</evidence>
<evidence type="ECO:0000256" key="2">
    <source>
        <dbReference type="SAM" id="SignalP"/>
    </source>
</evidence>
<proteinExistence type="predicted"/>